<keyword evidence="4" id="KW-0489">Methyltransferase</keyword>
<dbReference type="AlphaFoldDB" id="A0A0F9XT07"/>
<protein>
    <recommendedName>
        <fullName evidence="3">malonyl-[acyl-carrier protein] O-methyltransferase</fullName>
        <ecNumber evidence="3">2.1.1.197</ecNumber>
    </recommendedName>
</protein>
<dbReference type="InterPro" id="IPR011814">
    <property type="entry name" value="BioC"/>
</dbReference>
<organism evidence="9">
    <name type="scientific">marine sediment metagenome</name>
    <dbReference type="NCBI Taxonomy" id="412755"/>
    <lineage>
        <taxon>unclassified sequences</taxon>
        <taxon>metagenomes</taxon>
        <taxon>ecological metagenomes</taxon>
    </lineage>
</organism>
<dbReference type="GO" id="GO:0102130">
    <property type="term" value="F:malonyl-CoA methyltransferase activity"/>
    <property type="evidence" value="ECO:0007669"/>
    <property type="project" value="UniProtKB-EC"/>
</dbReference>
<dbReference type="NCBIfam" id="TIGR02072">
    <property type="entry name" value="BioC"/>
    <property type="match status" value="1"/>
</dbReference>
<evidence type="ECO:0000313" key="9">
    <source>
        <dbReference type="EMBL" id="KKN95373.1"/>
    </source>
</evidence>
<feature type="domain" description="Methyltransferase type 11" evidence="8">
    <location>
        <begin position="51"/>
        <end position="143"/>
    </location>
</feature>
<dbReference type="UniPathway" id="UPA00078"/>
<dbReference type="Gene3D" id="3.40.50.150">
    <property type="entry name" value="Vaccinia Virus protein VP39"/>
    <property type="match status" value="1"/>
</dbReference>
<evidence type="ECO:0000256" key="2">
    <source>
        <dbReference type="ARBA" id="ARBA00004746"/>
    </source>
</evidence>
<accession>A0A0F9XT07</accession>
<keyword evidence="7" id="KW-0093">Biotin biosynthesis</keyword>
<proteinExistence type="inferred from homology"/>
<dbReference type="GO" id="GO:0008757">
    <property type="term" value="F:S-adenosylmethionine-dependent methyltransferase activity"/>
    <property type="evidence" value="ECO:0007669"/>
    <property type="project" value="InterPro"/>
</dbReference>
<sequence>MLEPWIDKRQVADSFSRAARTYDQAAEFQRTVGTNLLARLPEQLHASDVIDLGCGTGYFTRILADRYACPVAGLDLAEGMLRYARERSAAPCAWITADAEALPLRSASQDLIFSSLALQWCPQLSLALKEGWRVLRPGGCMAFSTLVDGSLNELRQAWQRVDGFVHVNRFSPLADLQRSLAEAGFTRWQCEVEEHVLHYGQLSELTRELKALGAHNVNPGRPGGLTGRARLRGLTEAYEVFRQPVGLPATYQVAQIMLFKGAGQ</sequence>
<dbReference type="PANTHER" id="PTHR13090:SF1">
    <property type="entry name" value="ARGININE-HYDROXYLASE NDUFAF5, MITOCHONDRIAL"/>
    <property type="match status" value="1"/>
</dbReference>
<evidence type="ECO:0000259" key="8">
    <source>
        <dbReference type="Pfam" id="PF08241"/>
    </source>
</evidence>
<name>A0A0F9XT07_9ZZZZ</name>
<dbReference type="PANTHER" id="PTHR13090">
    <property type="entry name" value="ARGININE-HYDROXYLASE NDUFAF5, MITOCHONDRIAL"/>
    <property type="match status" value="1"/>
</dbReference>
<dbReference type="GO" id="GO:0010340">
    <property type="term" value="F:carboxyl-O-methyltransferase activity"/>
    <property type="evidence" value="ECO:0007669"/>
    <property type="project" value="InterPro"/>
</dbReference>
<evidence type="ECO:0000256" key="3">
    <source>
        <dbReference type="ARBA" id="ARBA00012327"/>
    </source>
</evidence>
<comment type="catalytic activity">
    <reaction evidence="1">
        <text>malonyl-[ACP] + S-adenosyl-L-methionine = malonyl-[ACP] methyl ester + S-adenosyl-L-homocysteine</text>
        <dbReference type="Rhea" id="RHEA:17105"/>
        <dbReference type="Rhea" id="RHEA-COMP:9623"/>
        <dbReference type="Rhea" id="RHEA-COMP:9954"/>
        <dbReference type="ChEBI" id="CHEBI:57856"/>
        <dbReference type="ChEBI" id="CHEBI:59789"/>
        <dbReference type="ChEBI" id="CHEBI:78449"/>
        <dbReference type="ChEBI" id="CHEBI:78845"/>
        <dbReference type="EC" id="2.1.1.197"/>
    </reaction>
</comment>
<keyword evidence="5" id="KW-0808">Transferase</keyword>
<comment type="caution">
    <text evidence="9">The sequence shown here is derived from an EMBL/GenBank/DDBJ whole genome shotgun (WGS) entry which is preliminary data.</text>
</comment>
<dbReference type="InterPro" id="IPR029063">
    <property type="entry name" value="SAM-dependent_MTases_sf"/>
</dbReference>
<dbReference type="GO" id="GO:0009102">
    <property type="term" value="P:biotin biosynthetic process"/>
    <property type="evidence" value="ECO:0007669"/>
    <property type="project" value="UniProtKB-UniPathway"/>
</dbReference>
<dbReference type="HAMAP" id="MF_00835">
    <property type="entry name" value="BioC"/>
    <property type="match status" value="1"/>
</dbReference>
<dbReference type="InterPro" id="IPR050602">
    <property type="entry name" value="Malonyl-ACP_OMT"/>
</dbReference>
<dbReference type="SUPFAM" id="SSF53335">
    <property type="entry name" value="S-adenosyl-L-methionine-dependent methyltransferases"/>
    <property type="match status" value="1"/>
</dbReference>
<dbReference type="CDD" id="cd02440">
    <property type="entry name" value="AdoMet_MTases"/>
    <property type="match status" value="1"/>
</dbReference>
<dbReference type="InterPro" id="IPR013216">
    <property type="entry name" value="Methyltransf_11"/>
</dbReference>
<gene>
    <name evidence="9" type="ORF">LCGC14_0179000</name>
</gene>
<evidence type="ECO:0000256" key="5">
    <source>
        <dbReference type="ARBA" id="ARBA00022679"/>
    </source>
</evidence>
<evidence type="ECO:0000256" key="6">
    <source>
        <dbReference type="ARBA" id="ARBA00022691"/>
    </source>
</evidence>
<dbReference type="Pfam" id="PF08241">
    <property type="entry name" value="Methyltransf_11"/>
    <property type="match status" value="1"/>
</dbReference>
<dbReference type="GO" id="GO:0032259">
    <property type="term" value="P:methylation"/>
    <property type="evidence" value="ECO:0007669"/>
    <property type="project" value="UniProtKB-KW"/>
</dbReference>
<evidence type="ECO:0000256" key="7">
    <source>
        <dbReference type="ARBA" id="ARBA00022756"/>
    </source>
</evidence>
<dbReference type="EMBL" id="LAZR01000071">
    <property type="protein sequence ID" value="KKN95373.1"/>
    <property type="molecule type" value="Genomic_DNA"/>
</dbReference>
<evidence type="ECO:0000256" key="1">
    <source>
        <dbReference type="ARBA" id="ARBA00000852"/>
    </source>
</evidence>
<dbReference type="EC" id="2.1.1.197" evidence="3"/>
<comment type="pathway">
    <text evidence="2">Cofactor biosynthesis; biotin biosynthesis.</text>
</comment>
<evidence type="ECO:0000256" key="4">
    <source>
        <dbReference type="ARBA" id="ARBA00022603"/>
    </source>
</evidence>
<keyword evidence="6" id="KW-0949">S-adenosyl-L-methionine</keyword>
<reference evidence="9" key="1">
    <citation type="journal article" date="2015" name="Nature">
        <title>Complex archaea that bridge the gap between prokaryotes and eukaryotes.</title>
        <authorList>
            <person name="Spang A."/>
            <person name="Saw J.H."/>
            <person name="Jorgensen S.L."/>
            <person name="Zaremba-Niedzwiedzka K."/>
            <person name="Martijn J."/>
            <person name="Lind A.E."/>
            <person name="van Eijk R."/>
            <person name="Schleper C."/>
            <person name="Guy L."/>
            <person name="Ettema T.J."/>
        </authorList>
    </citation>
    <scope>NUCLEOTIDE SEQUENCE</scope>
</reference>